<dbReference type="Pfam" id="PF00171">
    <property type="entry name" value="Aldedh"/>
    <property type="match status" value="1"/>
</dbReference>
<dbReference type="InterPro" id="IPR015590">
    <property type="entry name" value="Aldehyde_DH_dom"/>
</dbReference>
<accession>A0A1C4XGF0</accession>
<dbReference type="Gene3D" id="3.40.605.10">
    <property type="entry name" value="Aldehyde Dehydrogenase, Chain A, domain 1"/>
    <property type="match status" value="1"/>
</dbReference>
<feature type="domain" description="Aldehyde dehydrogenase" evidence="2">
    <location>
        <begin position="14"/>
        <end position="438"/>
    </location>
</feature>
<dbReference type="InterPro" id="IPR016162">
    <property type="entry name" value="Ald_DH_N"/>
</dbReference>
<dbReference type="GO" id="GO:0016620">
    <property type="term" value="F:oxidoreductase activity, acting on the aldehyde or oxo group of donors, NAD or NADP as acceptor"/>
    <property type="evidence" value="ECO:0007669"/>
    <property type="project" value="InterPro"/>
</dbReference>
<dbReference type="InterPro" id="IPR050740">
    <property type="entry name" value="Aldehyde_DH_Superfamily"/>
</dbReference>
<reference evidence="4" key="1">
    <citation type="submission" date="2016-06" db="EMBL/GenBank/DDBJ databases">
        <authorList>
            <person name="Varghese N."/>
            <person name="Submissions Spin"/>
        </authorList>
    </citation>
    <scope>NUCLEOTIDE SEQUENCE [LARGE SCALE GENOMIC DNA]</scope>
    <source>
        <strain evidence="4">DSM 43909</strain>
    </source>
</reference>
<dbReference type="InterPro" id="IPR016161">
    <property type="entry name" value="Ald_DH/histidinol_DH"/>
</dbReference>
<evidence type="ECO:0000256" key="1">
    <source>
        <dbReference type="ARBA" id="ARBA00023002"/>
    </source>
</evidence>
<sequence>MTRTHDEQIDGLGEVADIVERARRAAPGFAGAGRDQRARMLETMAAYLARSRAELVATAAAETALAPDVLDAEVTRTADQLRMFADVVREGSYLEATVDTAPAGDVLRWLQPLGPVAVFGASNFPFAYGVAGGDTASALAAGCPVVAKEHPSHPRTCRAVLSALRTAAVAAGVSPDVIGMVSGFEAGVQLVTHPAVTAVGFTGSVGGGRALFDLCAARPEPIPFYGELGSVNPAIVLPHAARTPDAVLEPLVTSMLTRGGQVCTKAGLVFLPEDAEELADRLRRRMADAPRPVLLNPSIAAAYAAGTAKRAALDGVEVLCGGDAEASAGDRGPVPPVLLATTVAGLLADANADLREECFGPYAVLVRYRSVAELRTALAALPSSLVAGVYATDDDLPDARDVLPVLVDRAGRVVWNQPTSGLRVGWATHHGGGYPASTASGTTSVGATAIRRWLRPSALQNWPAALLPAELRDAVGGGVPGLPVRRDGRLHVPATEQGASA</sequence>
<keyword evidence="4" id="KW-1185">Reference proteome</keyword>
<name>A0A1C4XGF0_MICVI</name>
<dbReference type="SUPFAM" id="SSF53720">
    <property type="entry name" value="ALDH-like"/>
    <property type="match status" value="1"/>
</dbReference>
<dbReference type="RefSeq" id="WP_089007041.1">
    <property type="nucleotide sequence ID" value="NZ_LT607411.1"/>
</dbReference>
<proteinExistence type="predicted"/>
<gene>
    <name evidence="3" type="ORF">GA0074695_3291</name>
</gene>
<dbReference type="EMBL" id="LT607411">
    <property type="protein sequence ID" value="SCF07600.1"/>
    <property type="molecule type" value="Genomic_DNA"/>
</dbReference>
<dbReference type="Gene3D" id="3.40.309.10">
    <property type="entry name" value="Aldehyde Dehydrogenase, Chain A, domain 2"/>
    <property type="match status" value="1"/>
</dbReference>
<evidence type="ECO:0000313" key="3">
    <source>
        <dbReference type="EMBL" id="SCF07600.1"/>
    </source>
</evidence>
<dbReference type="InterPro" id="IPR016163">
    <property type="entry name" value="Ald_DH_C"/>
</dbReference>
<dbReference type="PANTHER" id="PTHR43353:SF3">
    <property type="entry name" value="ALDEHYDE DEHYDROGENASE-RELATED"/>
    <property type="match status" value="1"/>
</dbReference>
<dbReference type="Proteomes" id="UP000198242">
    <property type="component" value="Chromosome I"/>
</dbReference>
<organism evidence="3 4">
    <name type="scientific">Micromonospora viridifaciens</name>
    <dbReference type="NCBI Taxonomy" id="1881"/>
    <lineage>
        <taxon>Bacteria</taxon>
        <taxon>Bacillati</taxon>
        <taxon>Actinomycetota</taxon>
        <taxon>Actinomycetes</taxon>
        <taxon>Micromonosporales</taxon>
        <taxon>Micromonosporaceae</taxon>
        <taxon>Micromonospora</taxon>
    </lineage>
</organism>
<evidence type="ECO:0000313" key="4">
    <source>
        <dbReference type="Proteomes" id="UP000198242"/>
    </source>
</evidence>
<evidence type="ECO:0000259" key="2">
    <source>
        <dbReference type="Pfam" id="PF00171"/>
    </source>
</evidence>
<dbReference type="PANTHER" id="PTHR43353">
    <property type="entry name" value="SUCCINATE-SEMIALDEHYDE DEHYDROGENASE, MITOCHONDRIAL"/>
    <property type="match status" value="1"/>
</dbReference>
<dbReference type="AlphaFoldDB" id="A0A1C4XGF0"/>
<dbReference type="OrthoDB" id="9770537at2"/>
<protein>
    <submittedName>
        <fullName evidence="3">NADP-dependent aldehyde dehydrogenase</fullName>
    </submittedName>
</protein>
<keyword evidence="1" id="KW-0560">Oxidoreductase</keyword>